<proteinExistence type="predicted"/>
<comment type="caution">
    <text evidence="1">The sequence shown here is derived from an EMBL/GenBank/DDBJ whole genome shotgun (WGS) entry which is preliminary data.</text>
</comment>
<dbReference type="EMBL" id="JARVCO010000007">
    <property type="protein sequence ID" value="MDZ8118370.1"/>
    <property type="molecule type" value="Genomic_DNA"/>
</dbReference>
<name>A0ABU5MVX4_9BACT</name>
<evidence type="ECO:0000313" key="2">
    <source>
        <dbReference type="Proteomes" id="UP001290861"/>
    </source>
</evidence>
<sequence length="116" mass="12957">MRITAMKRVYTILLVAAAVTSTGFRGLKPLSDRVFPPLDLLICEKPMAGFQSLKTPIIEKKRISAPATVHFASEPESVKQPVRPVQPLEERTDDMLFEADALSFLPFDDAVVRPFE</sequence>
<accession>A0ABU5MVX4</accession>
<evidence type="ECO:0000313" key="1">
    <source>
        <dbReference type="EMBL" id="MDZ8118370.1"/>
    </source>
</evidence>
<protein>
    <submittedName>
        <fullName evidence="1">Uncharacterized protein</fullName>
    </submittedName>
</protein>
<reference evidence="1 2" key="1">
    <citation type="journal article" date="2024" name="Appl. Environ. Microbiol.">
        <title>Pontiella agarivorans sp. nov., a novel marine anaerobic bacterium capable of degrading macroalgal polysaccharides and fixing nitrogen.</title>
        <authorList>
            <person name="Liu N."/>
            <person name="Kivenson V."/>
            <person name="Peng X."/>
            <person name="Cui Z."/>
            <person name="Lankiewicz T.S."/>
            <person name="Gosselin K.M."/>
            <person name="English C.J."/>
            <person name="Blair E.M."/>
            <person name="O'Malley M.A."/>
            <person name="Valentine D.L."/>
        </authorList>
    </citation>
    <scope>NUCLEOTIDE SEQUENCE [LARGE SCALE GENOMIC DNA]</scope>
    <source>
        <strain evidence="1 2">NLcol2</strain>
    </source>
</reference>
<dbReference type="Proteomes" id="UP001290861">
    <property type="component" value="Unassembled WGS sequence"/>
</dbReference>
<keyword evidence="2" id="KW-1185">Reference proteome</keyword>
<organism evidence="1 2">
    <name type="scientific">Pontiella agarivorans</name>
    <dbReference type="NCBI Taxonomy" id="3038953"/>
    <lineage>
        <taxon>Bacteria</taxon>
        <taxon>Pseudomonadati</taxon>
        <taxon>Kiritimatiellota</taxon>
        <taxon>Kiritimatiellia</taxon>
        <taxon>Kiritimatiellales</taxon>
        <taxon>Pontiellaceae</taxon>
        <taxon>Pontiella</taxon>
    </lineage>
</organism>
<dbReference type="RefSeq" id="WP_322608167.1">
    <property type="nucleotide sequence ID" value="NZ_JARVCO010000007.1"/>
</dbReference>
<gene>
    <name evidence="1" type="ORF">P9H32_06970</name>
</gene>